<feature type="transmembrane region" description="Helical" evidence="5">
    <location>
        <begin position="175"/>
        <end position="195"/>
    </location>
</feature>
<feature type="transmembrane region" description="Helical" evidence="5">
    <location>
        <begin position="441"/>
        <end position="463"/>
    </location>
</feature>
<dbReference type="CDD" id="cd17321">
    <property type="entry name" value="MFS_MMR_MDR_like"/>
    <property type="match status" value="1"/>
</dbReference>
<feature type="transmembrane region" description="Helical" evidence="5">
    <location>
        <begin position="342"/>
        <end position="360"/>
    </location>
</feature>
<dbReference type="KEGG" id="plia:E4191_07225"/>
<feature type="transmembrane region" description="Helical" evidence="5">
    <location>
        <begin position="82"/>
        <end position="107"/>
    </location>
</feature>
<dbReference type="PROSITE" id="PS50850">
    <property type="entry name" value="MFS"/>
    <property type="match status" value="1"/>
</dbReference>
<dbReference type="AlphaFoldDB" id="A0A4P7HK32"/>
<sequence>MTLSSAAPRGVNPWAATVLLLMGNFMNLINVSIVNVALPSIRADLNATETQIEWVSAAYVLAFAVGLLPCGRFGDKLGRKRLFLSGVGLFTLASVLCGLAPGIWVLIAARALQGIGGAMMVPQVMAIMHVLFPPEQKAKAFALAGFVVSLGAVSGPLLGGLLITADIQGLGWRPIFLVNLPIGLLVVLGGLRLIPTMSSDRDMAIDWRGVALFAAAITLVVLPVIEGPLLGWPWWSLVALAMAAPVGWLFWRRQQALERAGREQLLPVQLLRDRGYLSGVIVVMMHFSAIPGMFLILAIYLQTGFGLTPLHSGLATAPFPLGVMLGSWVTARFGIRAMTRRIAMGAGIMLVGMIWLRHAAGHPPADLHLWTLAAPLALNGFGMGLAISPLFQMVLRDVPGPMAGAATGGMQAFQQVGAAIGIAVASSLFFVHLRVTDDYPAALAQALTYQICVFAAILTLLAIRSRAVRRARVPG</sequence>
<reference evidence="8" key="1">
    <citation type="submission" date="2019-03" db="EMBL/GenBank/DDBJ databases">
        <authorList>
            <person name="Li J."/>
        </authorList>
    </citation>
    <scope>NUCLEOTIDE SEQUENCE [LARGE SCALE GENOMIC DNA]</scope>
    <source>
        <strain evidence="8">2251</strain>
    </source>
</reference>
<protein>
    <submittedName>
        <fullName evidence="7">MFS transporter</fullName>
    </submittedName>
</protein>
<feature type="transmembrane region" description="Helical" evidence="5">
    <location>
        <begin position="231"/>
        <end position="251"/>
    </location>
</feature>
<proteinExistence type="predicted"/>
<evidence type="ECO:0000256" key="3">
    <source>
        <dbReference type="ARBA" id="ARBA00022989"/>
    </source>
</evidence>
<keyword evidence="4 5" id="KW-0472">Membrane</keyword>
<dbReference type="PANTHER" id="PTHR42718">
    <property type="entry name" value="MAJOR FACILITATOR SUPERFAMILY MULTIDRUG TRANSPORTER MFSC"/>
    <property type="match status" value="1"/>
</dbReference>
<keyword evidence="2 5" id="KW-0812">Transmembrane</keyword>
<feature type="domain" description="Major facilitator superfamily (MFS) profile" evidence="6">
    <location>
        <begin position="16"/>
        <end position="467"/>
    </location>
</feature>
<dbReference type="Gene3D" id="1.20.1250.20">
    <property type="entry name" value="MFS general substrate transporter like domains"/>
    <property type="match status" value="1"/>
</dbReference>
<dbReference type="GO" id="GO:0016020">
    <property type="term" value="C:membrane"/>
    <property type="evidence" value="ECO:0007669"/>
    <property type="project" value="UniProtKB-SubCell"/>
</dbReference>
<dbReference type="Pfam" id="PF07690">
    <property type="entry name" value="MFS_1"/>
    <property type="match status" value="1"/>
</dbReference>
<feature type="transmembrane region" description="Helical" evidence="5">
    <location>
        <begin position="113"/>
        <end position="133"/>
    </location>
</feature>
<dbReference type="RefSeq" id="WP_135312817.1">
    <property type="nucleotide sequence ID" value="NZ_CP038439.1"/>
</dbReference>
<feature type="transmembrane region" description="Helical" evidence="5">
    <location>
        <begin position="140"/>
        <end position="163"/>
    </location>
</feature>
<evidence type="ECO:0000256" key="1">
    <source>
        <dbReference type="ARBA" id="ARBA00004141"/>
    </source>
</evidence>
<dbReference type="InterPro" id="IPR020846">
    <property type="entry name" value="MFS_dom"/>
</dbReference>
<evidence type="ECO:0000256" key="4">
    <source>
        <dbReference type="ARBA" id="ARBA00023136"/>
    </source>
</evidence>
<dbReference type="PANTHER" id="PTHR42718:SF39">
    <property type="entry name" value="ACTINORHODIN TRANSPORTER-RELATED"/>
    <property type="match status" value="1"/>
</dbReference>
<dbReference type="InterPro" id="IPR011701">
    <property type="entry name" value="MFS"/>
</dbReference>
<dbReference type="PRINTS" id="PR01036">
    <property type="entry name" value="TCRTETB"/>
</dbReference>
<feature type="transmembrane region" description="Helical" evidence="5">
    <location>
        <begin position="207"/>
        <end position="225"/>
    </location>
</feature>
<dbReference type="InterPro" id="IPR036259">
    <property type="entry name" value="MFS_trans_sf"/>
</dbReference>
<keyword evidence="3 5" id="KW-1133">Transmembrane helix</keyword>
<organism evidence="7 8">
    <name type="scientific">Paracoccus liaowanqingii</name>
    <dbReference type="NCBI Taxonomy" id="2560053"/>
    <lineage>
        <taxon>Bacteria</taxon>
        <taxon>Pseudomonadati</taxon>
        <taxon>Pseudomonadota</taxon>
        <taxon>Alphaproteobacteria</taxon>
        <taxon>Rhodobacterales</taxon>
        <taxon>Paracoccaceae</taxon>
        <taxon>Paracoccus</taxon>
    </lineage>
</organism>
<dbReference type="Gene3D" id="1.20.1720.10">
    <property type="entry name" value="Multidrug resistance protein D"/>
    <property type="match status" value="1"/>
</dbReference>
<comment type="subcellular location">
    <subcellularLocation>
        <location evidence="1">Membrane</location>
        <topology evidence="1">Multi-pass membrane protein</topology>
    </subcellularLocation>
</comment>
<evidence type="ECO:0000256" key="5">
    <source>
        <dbReference type="SAM" id="Phobius"/>
    </source>
</evidence>
<evidence type="ECO:0000256" key="2">
    <source>
        <dbReference type="ARBA" id="ARBA00022692"/>
    </source>
</evidence>
<feature type="transmembrane region" description="Helical" evidence="5">
    <location>
        <begin position="12"/>
        <end position="34"/>
    </location>
</feature>
<feature type="transmembrane region" description="Helical" evidence="5">
    <location>
        <begin position="54"/>
        <end position="70"/>
    </location>
</feature>
<dbReference type="Proteomes" id="UP000296374">
    <property type="component" value="Chromosome"/>
</dbReference>
<evidence type="ECO:0000313" key="7">
    <source>
        <dbReference type="EMBL" id="QBX34528.1"/>
    </source>
</evidence>
<feature type="transmembrane region" description="Helical" evidence="5">
    <location>
        <begin position="416"/>
        <end position="435"/>
    </location>
</feature>
<evidence type="ECO:0000259" key="6">
    <source>
        <dbReference type="PROSITE" id="PS50850"/>
    </source>
</evidence>
<feature type="transmembrane region" description="Helical" evidence="5">
    <location>
        <begin position="276"/>
        <end position="301"/>
    </location>
</feature>
<dbReference type="SUPFAM" id="SSF103473">
    <property type="entry name" value="MFS general substrate transporter"/>
    <property type="match status" value="1"/>
</dbReference>
<gene>
    <name evidence="7" type="ORF">E4191_07225</name>
</gene>
<evidence type="ECO:0000313" key="8">
    <source>
        <dbReference type="Proteomes" id="UP000296374"/>
    </source>
</evidence>
<accession>A0A4P7HK32</accession>
<feature type="transmembrane region" description="Helical" evidence="5">
    <location>
        <begin position="313"/>
        <end position="335"/>
    </location>
</feature>
<feature type="transmembrane region" description="Helical" evidence="5">
    <location>
        <begin position="372"/>
        <end position="395"/>
    </location>
</feature>
<dbReference type="GO" id="GO:0022857">
    <property type="term" value="F:transmembrane transporter activity"/>
    <property type="evidence" value="ECO:0007669"/>
    <property type="project" value="InterPro"/>
</dbReference>
<name>A0A4P7HK32_9RHOB</name>
<dbReference type="EMBL" id="CP038439">
    <property type="protein sequence ID" value="QBX34528.1"/>
    <property type="molecule type" value="Genomic_DNA"/>
</dbReference>